<accession>A0ABQ3ITR2</accession>
<evidence type="ECO:0000256" key="3">
    <source>
        <dbReference type="ARBA" id="ARBA00023163"/>
    </source>
</evidence>
<evidence type="ECO:0000259" key="4">
    <source>
        <dbReference type="PROSITE" id="PS50949"/>
    </source>
</evidence>
<feature type="domain" description="HTH gntR-type" evidence="4">
    <location>
        <begin position="18"/>
        <end position="85"/>
    </location>
</feature>
<dbReference type="PROSITE" id="PS50949">
    <property type="entry name" value="HTH_GNTR"/>
    <property type="match status" value="1"/>
</dbReference>
<protein>
    <submittedName>
        <fullName evidence="5">GntR family transcriptional regulator</fullName>
    </submittedName>
</protein>
<sequence>MVLDNSVFPRSRRVALPASLKEAAAQEIRRQVFAGVLRPGVRIDQDAVAERLGISKLPVREALIALEVEGIIEVVPRRGAFVARLSREDVRDQYWMLGVISGLAAERAAARMSPASLEALDEIAARMETEVSSERLDLLNFEFHRVINRASRSRRLVSELKVLGSAIPHGFYESHAQWSAAAHADHREIIDALRAGAGDVARKLTEDHFLRGGNRAVALLEERGFWDDAAG</sequence>
<dbReference type="Pfam" id="PF00392">
    <property type="entry name" value="GntR"/>
    <property type="match status" value="1"/>
</dbReference>
<dbReference type="Pfam" id="PF07729">
    <property type="entry name" value="FCD"/>
    <property type="match status" value="1"/>
</dbReference>
<keyword evidence="3" id="KW-0804">Transcription</keyword>
<dbReference type="Gene3D" id="1.20.120.530">
    <property type="entry name" value="GntR ligand-binding domain-like"/>
    <property type="match status" value="1"/>
</dbReference>
<proteinExistence type="predicted"/>
<evidence type="ECO:0000256" key="2">
    <source>
        <dbReference type="ARBA" id="ARBA00023125"/>
    </source>
</evidence>
<dbReference type="PANTHER" id="PTHR43537:SF24">
    <property type="entry name" value="GLUCONATE OPERON TRANSCRIPTIONAL REPRESSOR"/>
    <property type="match status" value="1"/>
</dbReference>
<dbReference type="Gene3D" id="1.10.10.10">
    <property type="entry name" value="Winged helix-like DNA-binding domain superfamily/Winged helix DNA-binding domain"/>
    <property type="match status" value="1"/>
</dbReference>
<dbReference type="InterPro" id="IPR036388">
    <property type="entry name" value="WH-like_DNA-bd_sf"/>
</dbReference>
<organism evidence="5 6">
    <name type="scientific">Amycolatopsis deserti</name>
    <dbReference type="NCBI Taxonomy" id="185696"/>
    <lineage>
        <taxon>Bacteria</taxon>
        <taxon>Bacillati</taxon>
        <taxon>Actinomycetota</taxon>
        <taxon>Actinomycetes</taxon>
        <taxon>Pseudonocardiales</taxon>
        <taxon>Pseudonocardiaceae</taxon>
        <taxon>Amycolatopsis</taxon>
    </lineage>
</organism>
<evidence type="ECO:0000256" key="1">
    <source>
        <dbReference type="ARBA" id="ARBA00023015"/>
    </source>
</evidence>
<dbReference type="EMBL" id="BNAU01000002">
    <property type="protein sequence ID" value="GHE93886.1"/>
    <property type="molecule type" value="Genomic_DNA"/>
</dbReference>
<dbReference type="SMART" id="SM00895">
    <property type="entry name" value="FCD"/>
    <property type="match status" value="1"/>
</dbReference>
<dbReference type="Proteomes" id="UP000605897">
    <property type="component" value="Unassembled WGS sequence"/>
</dbReference>
<dbReference type="InterPro" id="IPR011711">
    <property type="entry name" value="GntR_C"/>
</dbReference>
<dbReference type="SUPFAM" id="SSF48008">
    <property type="entry name" value="GntR ligand-binding domain-like"/>
    <property type="match status" value="1"/>
</dbReference>
<evidence type="ECO:0000313" key="6">
    <source>
        <dbReference type="Proteomes" id="UP000605897"/>
    </source>
</evidence>
<dbReference type="PANTHER" id="PTHR43537">
    <property type="entry name" value="TRANSCRIPTIONAL REGULATOR, GNTR FAMILY"/>
    <property type="match status" value="1"/>
</dbReference>
<gene>
    <name evidence="5" type="ORF">GCM10017786_28350</name>
</gene>
<keyword evidence="2" id="KW-0238">DNA-binding</keyword>
<dbReference type="SMART" id="SM00345">
    <property type="entry name" value="HTH_GNTR"/>
    <property type="match status" value="1"/>
</dbReference>
<dbReference type="CDD" id="cd07377">
    <property type="entry name" value="WHTH_GntR"/>
    <property type="match status" value="1"/>
</dbReference>
<reference evidence="6" key="1">
    <citation type="journal article" date="2019" name="Int. J. Syst. Evol. Microbiol.">
        <title>The Global Catalogue of Microorganisms (GCM) 10K type strain sequencing project: providing services to taxonomists for standard genome sequencing and annotation.</title>
        <authorList>
            <consortium name="The Broad Institute Genomics Platform"/>
            <consortium name="The Broad Institute Genome Sequencing Center for Infectious Disease"/>
            <person name="Wu L."/>
            <person name="Ma J."/>
        </authorList>
    </citation>
    <scope>NUCLEOTIDE SEQUENCE [LARGE SCALE GENOMIC DNA]</scope>
    <source>
        <strain evidence="6">CGMCC 4.7677</strain>
    </source>
</reference>
<dbReference type="InterPro" id="IPR008920">
    <property type="entry name" value="TF_FadR/GntR_C"/>
</dbReference>
<keyword evidence="1" id="KW-0805">Transcription regulation</keyword>
<dbReference type="InterPro" id="IPR036390">
    <property type="entry name" value="WH_DNA-bd_sf"/>
</dbReference>
<dbReference type="InterPro" id="IPR000524">
    <property type="entry name" value="Tscrpt_reg_HTH_GntR"/>
</dbReference>
<dbReference type="SUPFAM" id="SSF46785">
    <property type="entry name" value="Winged helix' DNA-binding domain"/>
    <property type="match status" value="1"/>
</dbReference>
<comment type="caution">
    <text evidence="5">The sequence shown here is derived from an EMBL/GenBank/DDBJ whole genome shotgun (WGS) entry which is preliminary data.</text>
</comment>
<evidence type="ECO:0000313" key="5">
    <source>
        <dbReference type="EMBL" id="GHE93886.1"/>
    </source>
</evidence>
<keyword evidence="6" id="KW-1185">Reference proteome</keyword>
<name>A0ABQ3ITR2_9PSEU</name>